<feature type="region of interest" description="Disordered" evidence="1">
    <location>
        <begin position="1"/>
        <end position="41"/>
    </location>
</feature>
<organism evidence="2">
    <name type="scientific">Anguilla anguilla</name>
    <name type="common">European freshwater eel</name>
    <name type="synonym">Muraena anguilla</name>
    <dbReference type="NCBI Taxonomy" id="7936"/>
    <lineage>
        <taxon>Eukaryota</taxon>
        <taxon>Metazoa</taxon>
        <taxon>Chordata</taxon>
        <taxon>Craniata</taxon>
        <taxon>Vertebrata</taxon>
        <taxon>Euteleostomi</taxon>
        <taxon>Actinopterygii</taxon>
        <taxon>Neopterygii</taxon>
        <taxon>Teleostei</taxon>
        <taxon>Anguilliformes</taxon>
        <taxon>Anguillidae</taxon>
        <taxon>Anguilla</taxon>
    </lineage>
</organism>
<reference evidence="2" key="2">
    <citation type="journal article" date="2015" name="Fish Shellfish Immunol.">
        <title>Early steps in the European eel (Anguilla anguilla)-Vibrio vulnificus interaction in the gills: Role of the RtxA13 toxin.</title>
        <authorList>
            <person name="Callol A."/>
            <person name="Pajuelo D."/>
            <person name="Ebbesson L."/>
            <person name="Teles M."/>
            <person name="MacKenzie S."/>
            <person name="Amaro C."/>
        </authorList>
    </citation>
    <scope>NUCLEOTIDE SEQUENCE</scope>
</reference>
<proteinExistence type="predicted"/>
<dbReference type="EMBL" id="GBXM01031418">
    <property type="protein sequence ID" value="JAH77159.1"/>
    <property type="molecule type" value="Transcribed_RNA"/>
</dbReference>
<name>A0A0E9VGA0_ANGAN</name>
<feature type="compositionally biased region" description="Basic residues" evidence="1">
    <location>
        <begin position="20"/>
        <end position="31"/>
    </location>
</feature>
<evidence type="ECO:0000256" key="1">
    <source>
        <dbReference type="SAM" id="MobiDB-lite"/>
    </source>
</evidence>
<dbReference type="AlphaFoldDB" id="A0A0E9VGA0"/>
<accession>A0A0E9VGA0</accession>
<protein>
    <submittedName>
        <fullName evidence="2">Uncharacterized protein</fullName>
    </submittedName>
</protein>
<evidence type="ECO:0000313" key="2">
    <source>
        <dbReference type="EMBL" id="JAH77159.1"/>
    </source>
</evidence>
<reference evidence="2" key="1">
    <citation type="submission" date="2014-11" db="EMBL/GenBank/DDBJ databases">
        <authorList>
            <person name="Amaro Gonzalez C."/>
        </authorList>
    </citation>
    <scope>NUCLEOTIDE SEQUENCE</scope>
</reference>
<sequence>MVMSNKEKATGQIAASPHSKALHSHGPKPKRSLGVSKMKTR</sequence>